<dbReference type="InterPro" id="IPR006094">
    <property type="entry name" value="Oxid_FAD_bind_N"/>
</dbReference>
<organism evidence="3 4">
    <name type="scientific">Fusarium fujikuroi</name>
    <name type="common">Bakanae and foot rot disease fungus</name>
    <name type="synonym">Gibberella fujikuroi</name>
    <dbReference type="NCBI Taxonomy" id="5127"/>
    <lineage>
        <taxon>Eukaryota</taxon>
        <taxon>Fungi</taxon>
        <taxon>Dikarya</taxon>
        <taxon>Ascomycota</taxon>
        <taxon>Pezizomycotina</taxon>
        <taxon>Sordariomycetes</taxon>
        <taxon>Hypocreomycetidae</taxon>
        <taxon>Hypocreales</taxon>
        <taxon>Nectriaceae</taxon>
        <taxon>Fusarium</taxon>
        <taxon>Fusarium fujikuroi species complex</taxon>
    </lineage>
</organism>
<dbReference type="EMBL" id="CABFJX010000024">
    <property type="protein sequence ID" value="VTT58877.1"/>
    <property type="molecule type" value="Genomic_DNA"/>
</dbReference>
<dbReference type="Gene3D" id="3.30.43.10">
    <property type="entry name" value="Uridine Diphospho-n-acetylenolpyruvylglucosamine Reductase, domain 2"/>
    <property type="match status" value="1"/>
</dbReference>
<evidence type="ECO:0000259" key="2">
    <source>
        <dbReference type="PROSITE" id="PS51387"/>
    </source>
</evidence>
<comment type="caution">
    <text evidence="3">The sequence shown here is derived from an EMBL/GenBank/DDBJ whole genome shotgun (WGS) entry which is preliminary data.</text>
</comment>
<dbReference type="Pfam" id="PF01565">
    <property type="entry name" value="FAD_binding_4"/>
    <property type="match status" value="1"/>
</dbReference>
<evidence type="ECO:0000313" key="4">
    <source>
        <dbReference type="Proteomes" id="UP000760494"/>
    </source>
</evidence>
<dbReference type="InterPro" id="IPR023210">
    <property type="entry name" value="NADP_OxRdtase_dom"/>
</dbReference>
<proteinExistence type="predicted"/>
<dbReference type="PANTHER" id="PTHR43625">
    <property type="entry name" value="AFLATOXIN B1 ALDEHYDE REDUCTASE"/>
    <property type="match status" value="1"/>
</dbReference>
<dbReference type="PANTHER" id="PTHR43625:SF7">
    <property type="entry name" value="REDUCTASE (YAKC), PUTATIVE (AFU_ORTHOLOGUE AFUA_8G01560)-RELATED"/>
    <property type="match status" value="1"/>
</dbReference>
<name>A0A9Q9U5P7_FUSFU</name>
<dbReference type="AlphaFoldDB" id="A0A9Q9U5P7"/>
<dbReference type="Gene3D" id="3.30.465.10">
    <property type="match status" value="1"/>
</dbReference>
<dbReference type="GO" id="GO:0005737">
    <property type="term" value="C:cytoplasm"/>
    <property type="evidence" value="ECO:0007669"/>
    <property type="project" value="TreeGrafter"/>
</dbReference>
<dbReference type="SUPFAM" id="SSF56176">
    <property type="entry name" value="FAD-binding/transporter-associated domain-like"/>
    <property type="match status" value="1"/>
</dbReference>
<evidence type="ECO:0000313" key="3">
    <source>
        <dbReference type="EMBL" id="VTT58877.1"/>
    </source>
</evidence>
<dbReference type="InterPro" id="IPR016166">
    <property type="entry name" value="FAD-bd_PCMH"/>
</dbReference>
<sequence length="926" mass="101235">MVNTLPFGDKQIPVPGFGAMGLNSAMGSDLDLEQAEPVLMKAVELGCTFWDTAVAYKNGANEKLLGDFIKKHNVREKLFIASKCGFDVFSPQRTVTNSAAHIKEYIEGTIERLGFTPDLYYLHRIDPNTPLEESIGALDELRRAGKTKYIGLSECSAATLRKAHSVAKIDAVQAEYSAFETIHETNGLIETAKELGIAFVAFSPLGHGWLVDEFDYKSPDDFAPNDFRRTVPKFQGQNFYHNKAIVNKMKNLATQKGCTVAQIALAWVAAQGLITIPGTTKVSRLEENWASRAVVLTEEEEKAVRKIVNGTKPIGERFAANMQQLTGEHIEPDHPSSSVVAHNRLEYTNYGLIVPRMQLKYADFVYEHLEVYFVIQDSADQGRDGCYIKVGGRGHGCRGVESGRRRFLPLTSTYEANVSAAGYLTGPLVDGDELTVGPLIDAILNLFPFHRIGYTGPIILIADDTGLQEEPVIKAGRLHYHDDDPDFTIWDQKQLETAYTCRVQPASATEVSRVLQVLVHNWCRFAVKCGGHSRFPDDSVSVGGVTIDLGLINSTVVSGDATTARVGGGSLSRQVFAALDPYGLAYIGGRVGQVGIGGFTLGGGTSVLAGKHGWALDHVLEYEVVLPNATIVTASQHLHPDLYYTLRGGGNNYGIVTSFNITVFPQSPVYTGSRTFSDDQTGRVLEEAERLFAVQDSEDTAVGLEYRYTYTAQSGWSISTTQRYGEPMLYPPVFDSLNSIPALGNLTGGINSIANSTSSQQRLGITRNVFSTITHYPSIDLSKKGLDIVKSLVEGRGLTSLNPQLITYSIPAATMAMSKARGGNALGLDVEGHLIINLFSLSWTDSAMDNAAYALANDFTADFQKAAKNLSVFHPFIYINYANQGQDVFASYGEENHRRLIEVQRALDPEGVFTSSGLWTGFFKIR</sequence>
<dbReference type="InterPro" id="IPR050791">
    <property type="entry name" value="Aldo-Keto_reductase"/>
</dbReference>
<dbReference type="InterPro" id="IPR016169">
    <property type="entry name" value="FAD-bd_PCMH_sub2"/>
</dbReference>
<dbReference type="InterPro" id="IPR036318">
    <property type="entry name" value="FAD-bd_PCMH-like_sf"/>
</dbReference>
<dbReference type="Gene3D" id="3.40.462.20">
    <property type="match status" value="1"/>
</dbReference>
<feature type="domain" description="FAD-binding PCMH-type" evidence="2">
    <location>
        <begin position="495"/>
        <end position="666"/>
    </location>
</feature>
<dbReference type="GO" id="GO:0071949">
    <property type="term" value="F:FAD binding"/>
    <property type="evidence" value="ECO:0007669"/>
    <property type="project" value="InterPro"/>
</dbReference>
<reference evidence="3" key="1">
    <citation type="submission" date="2019-05" db="EMBL/GenBank/DDBJ databases">
        <authorList>
            <person name="Piombo E."/>
        </authorList>
    </citation>
    <scope>NUCLEOTIDE SEQUENCE</scope>
    <source>
        <strain evidence="3">C2S</strain>
    </source>
</reference>
<dbReference type="InterPro" id="IPR036812">
    <property type="entry name" value="NAD(P)_OxRdtase_dom_sf"/>
</dbReference>
<dbReference type="Pfam" id="PF00248">
    <property type="entry name" value="Aldo_ket_red"/>
    <property type="match status" value="1"/>
</dbReference>
<dbReference type="SUPFAM" id="SSF51430">
    <property type="entry name" value="NAD(P)-linked oxidoreductase"/>
    <property type="match status" value="1"/>
</dbReference>
<dbReference type="Proteomes" id="UP000760494">
    <property type="component" value="Unassembled WGS sequence"/>
</dbReference>
<accession>A0A9Q9U5P7</accession>
<keyword evidence="1" id="KW-0560">Oxidoreductase</keyword>
<evidence type="ECO:0000256" key="1">
    <source>
        <dbReference type="ARBA" id="ARBA00023002"/>
    </source>
</evidence>
<dbReference type="InterPro" id="IPR016167">
    <property type="entry name" value="FAD-bd_PCMH_sub1"/>
</dbReference>
<protein>
    <recommendedName>
        <fullName evidence="2">FAD-binding PCMH-type domain-containing protein</fullName>
    </recommendedName>
</protein>
<gene>
    <name evidence="3" type="ORF">C2S_3755</name>
</gene>
<dbReference type="PROSITE" id="PS51387">
    <property type="entry name" value="FAD_PCMH"/>
    <property type="match status" value="1"/>
</dbReference>
<dbReference type="Gene3D" id="3.20.20.100">
    <property type="entry name" value="NADP-dependent oxidoreductase domain"/>
    <property type="match status" value="1"/>
</dbReference>
<dbReference type="GO" id="GO:0016491">
    <property type="term" value="F:oxidoreductase activity"/>
    <property type="evidence" value="ECO:0007669"/>
    <property type="project" value="UniProtKB-KW"/>
</dbReference>